<proteinExistence type="predicted"/>
<dbReference type="Proteomes" id="UP000189777">
    <property type="component" value="Unassembled WGS sequence"/>
</dbReference>
<organism evidence="2 3">
    <name type="scientific">Krasilnikoviella flava</name>
    <dbReference type="NCBI Taxonomy" id="526729"/>
    <lineage>
        <taxon>Bacteria</taxon>
        <taxon>Bacillati</taxon>
        <taxon>Actinomycetota</taxon>
        <taxon>Actinomycetes</taxon>
        <taxon>Micrococcales</taxon>
        <taxon>Promicromonosporaceae</taxon>
        <taxon>Krasilnikoviella</taxon>
    </lineage>
</organism>
<sequence length="66" mass="7000">MSVPEAARVARLRDVEGVRVLPPGEPPVSTGMPMRRGASEAADRRLGEAAWPAVRRALRLPAGDAV</sequence>
<evidence type="ECO:0000313" key="2">
    <source>
        <dbReference type="EMBL" id="SKC71192.1"/>
    </source>
</evidence>
<evidence type="ECO:0000256" key="1">
    <source>
        <dbReference type="SAM" id="MobiDB-lite"/>
    </source>
</evidence>
<keyword evidence="3" id="KW-1185">Reference proteome</keyword>
<dbReference type="AlphaFoldDB" id="A0A1T5L577"/>
<protein>
    <submittedName>
        <fullName evidence="2">Uncharacterized protein</fullName>
    </submittedName>
</protein>
<reference evidence="2 3" key="1">
    <citation type="submission" date="2017-02" db="EMBL/GenBank/DDBJ databases">
        <authorList>
            <person name="Peterson S.W."/>
        </authorList>
    </citation>
    <scope>NUCLEOTIDE SEQUENCE [LARGE SCALE GENOMIC DNA]</scope>
    <source>
        <strain evidence="2 3">DSM 21481</strain>
    </source>
</reference>
<dbReference type="STRING" id="526729.SAMN04324258_2908"/>
<dbReference type="EMBL" id="FUZQ01000005">
    <property type="protein sequence ID" value="SKC71192.1"/>
    <property type="molecule type" value="Genomic_DNA"/>
</dbReference>
<accession>A0A1T5L577</accession>
<dbReference type="OrthoDB" id="4819815at2"/>
<dbReference type="RefSeq" id="WP_139820899.1">
    <property type="nucleotide sequence ID" value="NZ_FUZQ01000005.1"/>
</dbReference>
<feature type="compositionally biased region" description="Basic and acidic residues" evidence="1">
    <location>
        <begin position="37"/>
        <end position="46"/>
    </location>
</feature>
<evidence type="ECO:0000313" key="3">
    <source>
        <dbReference type="Proteomes" id="UP000189777"/>
    </source>
</evidence>
<gene>
    <name evidence="2" type="ORF">SAMN04324258_2908</name>
</gene>
<feature type="region of interest" description="Disordered" evidence="1">
    <location>
        <begin position="20"/>
        <end position="46"/>
    </location>
</feature>
<name>A0A1T5L577_9MICO</name>